<protein>
    <submittedName>
        <fullName evidence="2">Uncharacterized protein</fullName>
    </submittedName>
</protein>
<dbReference type="Proteomes" id="UP000704712">
    <property type="component" value="Unassembled WGS sequence"/>
</dbReference>
<evidence type="ECO:0000313" key="2">
    <source>
        <dbReference type="EMBL" id="KAF4140834.1"/>
    </source>
</evidence>
<comment type="caution">
    <text evidence="2">The sequence shown here is derived from an EMBL/GenBank/DDBJ whole genome shotgun (WGS) entry which is preliminary data.</text>
</comment>
<reference evidence="2" key="1">
    <citation type="submission" date="2020-03" db="EMBL/GenBank/DDBJ databases">
        <title>Hybrid Assembly of Korean Phytophthora infestans isolates.</title>
        <authorList>
            <person name="Prokchorchik M."/>
            <person name="Lee Y."/>
            <person name="Seo J."/>
            <person name="Cho J.-H."/>
            <person name="Park Y.-E."/>
            <person name="Jang D.-C."/>
            <person name="Im J.-S."/>
            <person name="Choi J.-G."/>
            <person name="Park H.-J."/>
            <person name="Lee G.-B."/>
            <person name="Lee Y.-G."/>
            <person name="Hong S.-Y."/>
            <person name="Cho K."/>
            <person name="Sohn K.H."/>
        </authorList>
    </citation>
    <scope>NUCLEOTIDE SEQUENCE</scope>
    <source>
        <strain evidence="2">KR_2_A2</strain>
    </source>
</reference>
<feature type="compositionally biased region" description="Basic and acidic residues" evidence="1">
    <location>
        <begin position="155"/>
        <end position="165"/>
    </location>
</feature>
<gene>
    <name evidence="2" type="ORF">GN958_ATG09682</name>
</gene>
<feature type="region of interest" description="Disordered" evidence="1">
    <location>
        <begin position="137"/>
        <end position="194"/>
    </location>
</feature>
<feature type="compositionally biased region" description="Acidic residues" evidence="1">
    <location>
        <begin position="109"/>
        <end position="118"/>
    </location>
</feature>
<name>A0A8S9UP43_PHYIN</name>
<dbReference type="AlphaFoldDB" id="A0A8S9UP43"/>
<evidence type="ECO:0000313" key="3">
    <source>
        <dbReference type="Proteomes" id="UP000704712"/>
    </source>
</evidence>
<organism evidence="2 3">
    <name type="scientific">Phytophthora infestans</name>
    <name type="common">Potato late blight agent</name>
    <name type="synonym">Botrytis infestans</name>
    <dbReference type="NCBI Taxonomy" id="4787"/>
    <lineage>
        <taxon>Eukaryota</taxon>
        <taxon>Sar</taxon>
        <taxon>Stramenopiles</taxon>
        <taxon>Oomycota</taxon>
        <taxon>Peronosporomycetes</taxon>
        <taxon>Peronosporales</taxon>
        <taxon>Peronosporaceae</taxon>
        <taxon>Phytophthora</taxon>
    </lineage>
</organism>
<feature type="compositionally biased region" description="Low complexity" evidence="1">
    <location>
        <begin position="169"/>
        <end position="178"/>
    </location>
</feature>
<dbReference type="EMBL" id="JAACNO010001405">
    <property type="protein sequence ID" value="KAF4140834.1"/>
    <property type="molecule type" value="Genomic_DNA"/>
</dbReference>
<evidence type="ECO:0000256" key="1">
    <source>
        <dbReference type="SAM" id="MobiDB-lite"/>
    </source>
</evidence>
<sequence length="194" mass="20620">MGFNQNDELLNAQFAEMLGASGFGSDPNGFDTDFDVKDTDTPMLPEIMNDSSSSEEEDEEELARQESAAKGNEGEPGADRWANFESGGSWAKFENTFEDIPFEPIPGMENDDFDDDEPVPAIVTTADLAVNRTATSAPVQVAAAETSAETPATEAETKAETKEDDSAASEDAPSAETTAVEDTSKEETASEAQA</sequence>
<proteinExistence type="predicted"/>
<feature type="compositionally biased region" description="Low complexity" evidence="1">
    <location>
        <begin position="142"/>
        <end position="154"/>
    </location>
</feature>
<feature type="region of interest" description="Disordered" evidence="1">
    <location>
        <begin position="20"/>
        <end position="120"/>
    </location>
</feature>
<accession>A0A8S9UP43</accession>